<keyword evidence="8" id="KW-0812">Transmembrane</keyword>
<sequence length="706" mass="75624">MLAKLLYPFTFVLSRLKYAQKFVLISVLFAAPLALLFSLWITGTQAKIRTAEEEKVGLVQIEASLPFILSLQQHRGQANAFLNGGGADSESKLSEATAQTNENAAAIDLAVRKSGLSGSADAWQALAGEWKTLEQETTSLSAEESFARHSELIGRALDFVVESADESGLSLDTEIDSFYLMDMVVKRIPALIEETAEIRGTGNGMLTRRQAEAQTLTQVAVKKTQAESELRELNKALQRITELNPEAAALISASGQETSTSIEQFLSAVQQQLFDDKNLTSDPAAFFSAGTSTIDVSNTFFKQASETLELLLDQRIDRLEAQRNLVVAVIVAALLLVLLFYMAFYRSVNAAVQQLNERATAMANGDLSRDIQIETRDELGQVGQSFNRMIVALNKTLRSSQEASEHSAAASEQLSEVSRESSLAMRQVADAVQSVADGSESQRRMTEDTALAMNEMAVGISRIAESSASAAESAAETTQKAEAGDQELTAAVRQMRSIRDSVSQSAGSVSRLDAHSQQIDEIVSSIKAIARQTQLLSLNANIEAARAGEHGRGFAVVASEVGKLAEQTQTSVETISLRIGDIRGLIGETVQLMSRTDSETAEGLAFIDRASGAIGQIGHSARAVSDQIQEISAASQEISAGVEEVTASISEVARVAQHSSEESQTMAASTQQQLAALEEIGSAAGELSDMAIGLQKDLGLFKLSAM</sequence>
<feature type="transmembrane region" description="Helical" evidence="8">
    <location>
        <begin position="22"/>
        <end position="41"/>
    </location>
</feature>
<comment type="caution">
    <text evidence="11">The sequence shown here is derived from an EMBL/GenBank/DDBJ whole genome shotgun (WGS) entry which is preliminary data.</text>
</comment>
<evidence type="ECO:0000259" key="9">
    <source>
        <dbReference type="PROSITE" id="PS50111"/>
    </source>
</evidence>
<reference evidence="12" key="1">
    <citation type="journal article" date="2019" name="Int. J. Syst. Evol. Microbiol.">
        <title>The Global Catalogue of Microorganisms (GCM) 10K type strain sequencing project: providing services to taxonomists for standard genome sequencing and annotation.</title>
        <authorList>
            <consortium name="The Broad Institute Genomics Platform"/>
            <consortium name="The Broad Institute Genome Sequencing Center for Infectious Disease"/>
            <person name="Wu L."/>
            <person name="Ma J."/>
        </authorList>
    </citation>
    <scope>NUCLEOTIDE SEQUENCE [LARGE SCALE GENOMIC DNA]</scope>
    <source>
        <strain evidence="12">CCM 8702</strain>
    </source>
</reference>
<dbReference type="PANTHER" id="PTHR32089:SF112">
    <property type="entry name" value="LYSOZYME-LIKE PROTEIN-RELATED"/>
    <property type="match status" value="1"/>
</dbReference>
<feature type="domain" description="HAMP" evidence="10">
    <location>
        <begin position="346"/>
        <end position="398"/>
    </location>
</feature>
<feature type="transmembrane region" description="Helical" evidence="8">
    <location>
        <begin position="325"/>
        <end position="344"/>
    </location>
</feature>
<dbReference type="SMART" id="SM00283">
    <property type="entry name" value="MA"/>
    <property type="match status" value="1"/>
</dbReference>
<dbReference type="PROSITE" id="PS50111">
    <property type="entry name" value="CHEMOTAXIS_TRANSDUC_2"/>
    <property type="match status" value="1"/>
</dbReference>
<evidence type="ECO:0000256" key="2">
    <source>
        <dbReference type="ARBA" id="ARBA00022475"/>
    </source>
</evidence>
<evidence type="ECO:0000256" key="4">
    <source>
        <dbReference type="ARBA" id="ARBA00023224"/>
    </source>
</evidence>
<dbReference type="CDD" id="cd06225">
    <property type="entry name" value="HAMP"/>
    <property type="match status" value="1"/>
</dbReference>
<proteinExistence type="inferred from homology"/>
<dbReference type="Gene3D" id="1.10.287.950">
    <property type="entry name" value="Methyl-accepting chemotaxis protein"/>
    <property type="match status" value="1"/>
</dbReference>
<keyword evidence="7" id="KW-0175">Coiled coil</keyword>
<keyword evidence="3 8" id="KW-0472">Membrane</keyword>
<evidence type="ECO:0000256" key="3">
    <source>
        <dbReference type="ARBA" id="ARBA00023136"/>
    </source>
</evidence>
<feature type="domain" description="Methyl-accepting transducer" evidence="9">
    <location>
        <begin position="417"/>
        <end position="653"/>
    </location>
</feature>
<keyword evidence="4 6" id="KW-0807">Transducer</keyword>
<evidence type="ECO:0000256" key="1">
    <source>
        <dbReference type="ARBA" id="ARBA00004236"/>
    </source>
</evidence>
<protein>
    <submittedName>
        <fullName evidence="11">Methyl-accepting chemotaxis protein</fullName>
    </submittedName>
</protein>
<accession>A0ABQ1ZI20</accession>
<keyword evidence="12" id="KW-1185">Reference proteome</keyword>
<gene>
    <name evidence="11" type="ORF">GCM10007362_00860</name>
</gene>
<evidence type="ECO:0000256" key="7">
    <source>
        <dbReference type="SAM" id="Coils"/>
    </source>
</evidence>
<dbReference type="Pfam" id="PF00672">
    <property type="entry name" value="HAMP"/>
    <property type="match status" value="1"/>
</dbReference>
<dbReference type="PROSITE" id="PS50885">
    <property type="entry name" value="HAMP"/>
    <property type="match status" value="1"/>
</dbReference>
<dbReference type="PANTHER" id="PTHR32089">
    <property type="entry name" value="METHYL-ACCEPTING CHEMOTAXIS PROTEIN MCPB"/>
    <property type="match status" value="1"/>
</dbReference>
<evidence type="ECO:0000256" key="6">
    <source>
        <dbReference type="PROSITE-ProRule" id="PRU00284"/>
    </source>
</evidence>
<evidence type="ECO:0000313" key="11">
    <source>
        <dbReference type="EMBL" id="GGH67659.1"/>
    </source>
</evidence>
<evidence type="ECO:0000256" key="8">
    <source>
        <dbReference type="SAM" id="Phobius"/>
    </source>
</evidence>
<dbReference type="Pfam" id="PF00015">
    <property type="entry name" value="MCPsignal"/>
    <property type="match status" value="1"/>
</dbReference>
<dbReference type="Proteomes" id="UP000605427">
    <property type="component" value="Unassembled WGS sequence"/>
</dbReference>
<comment type="subcellular location">
    <subcellularLocation>
        <location evidence="1">Cell membrane</location>
    </subcellularLocation>
</comment>
<dbReference type="InterPro" id="IPR003660">
    <property type="entry name" value="HAMP_dom"/>
</dbReference>
<name>A0ABQ1ZI20_9BACL</name>
<dbReference type="SUPFAM" id="SSF58104">
    <property type="entry name" value="Methyl-accepting chemotaxis protein (MCP) signaling domain"/>
    <property type="match status" value="1"/>
</dbReference>
<dbReference type="Gene3D" id="6.10.340.10">
    <property type="match status" value="1"/>
</dbReference>
<comment type="similarity">
    <text evidence="5">Belongs to the methyl-accepting chemotaxis (MCP) protein family.</text>
</comment>
<dbReference type="CDD" id="cd11386">
    <property type="entry name" value="MCP_signal"/>
    <property type="match status" value="1"/>
</dbReference>
<feature type="coiled-coil region" evidence="7">
    <location>
        <begin position="216"/>
        <end position="243"/>
    </location>
</feature>
<evidence type="ECO:0000256" key="5">
    <source>
        <dbReference type="ARBA" id="ARBA00029447"/>
    </source>
</evidence>
<organism evidence="11 12">
    <name type="scientific">Saccharibacillus endophyticus</name>
    <dbReference type="NCBI Taxonomy" id="2060666"/>
    <lineage>
        <taxon>Bacteria</taxon>
        <taxon>Bacillati</taxon>
        <taxon>Bacillota</taxon>
        <taxon>Bacilli</taxon>
        <taxon>Bacillales</taxon>
        <taxon>Paenibacillaceae</taxon>
        <taxon>Saccharibacillus</taxon>
    </lineage>
</organism>
<dbReference type="RefSeq" id="WP_172237501.1">
    <property type="nucleotide sequence ID" value="NZ_BMDD01000001.1"/>
</dbReference>
<dbReference type="SMART" id="SM00304">
    <property type="entry name" value="HAMP"/>
    <property type="match status" value="1"/>
</dbReference>
<dbReference type="EMBL" id="BMDD01000001">
    <property type="protein sequence ID" value="GGH67659.1"/>
    <property type="molecule type" value="Genomic_DNA"/>
</dbReference>
<keyword evidence="8" id="KW-1133">Transmembrane helix</keyword>
<dbReference type="InterPro" id="IPR004089">
    <property type="entry name" value="MCPsignal_dom"/>
</dbReference>
<evidence type="ECO:0000313" key="12">
    <source>
        <dbReference type="Proteomes" id="UP000605427"/>
    </source>
</evidence>
<keyword evidence="2" id="KW-1003">Cell membrane</keyword>
<evidence type="ECO:0000259" key="10">
    <source>
        <dbReference type="PROSITE" id="PS50885"/>
    </source>
</evidence>